<sequence>MAELGRYFNKEETFRVRFNCSVLMLTSLGIAQLIVHWLIYHTALLFAQVIILVLCAFSHEWNFVHAEALTRHRRAYLNIANVLETYQPRARTMGHLFQPEPPTPGVVATTEKSGEGEQDEKQSGFMNQRDAHYAGMYTHAIQRNKEMDMMHKDAAACSSLDAAQLEKIKLVPADPEKDKKAHEEKKKKEAEEYQKQFDKPFSC</sequence>
<evidence type="ECO:0000313" key="3">
    <source>
        <dbReference type="EMBL" id="RCN52463.1"/>
    </source>
</evidence>
<accession>A0A368H770</accession>
<keyword evidence="4" id="KW-1185">Reference proteome</keyword>
<dbReference type="Proteomes" id="UP000252519">
    <property type="component" value="Unassembled WGS sequence"/>
</dbReference>
<keyword evidence="2" id="KW-1133">Transmembrane helix</keyword>
<reference evidence="3 4" key="1">
    <citation type="submission" date="2014-10" db="EMBL/GenBank/DDBJ databases">
        <title>Draft genome of the hookworm Ancylostoma caninum.</title>
        <authorList>
            <person name="Mitreva M."/>
        </authorList>
    </citation>
    <scope>NUCLEOTIDE SEQUENCE [LARGE SCALE GENOMIC DNA]</scope>
    <source>
        <strain evidence="3 4">Baltimore</strain>
    </source>
</reference>
<keyword evidence="2" id="KW-0812">Transmembrane</keyword>
<feature type="transmembrane region" description="Helical" evidence="2">
    <location>
        <begin position="20"/>
        <end position="39"/>
    </location>
</feature>
<gene>
    <name evidence="3" type="ORF">ANCCAN_01507</name>
</gene>
<dbReference type="AlphaFoldDB" id="A0A368H770"/>
<keyword evidence="2" id="KW-0472">Membrane</keyword>
<dbReference type="OrthoDB" id="5836881at2759"/>
<proteinExistence type="predicted"/>
<dbReference type="EMBL" id="JOJR01000007">
    <property type="protein sequence ID" value="RCN52463.1"/>
    <property type="molecule type" value="Genomic_DNA"/>
</dbReference>
<protein>
    <submittedName>
        <fullName evidence="3">Uncharacterized protein</fullName>
    </submittedName>
</protein>
<feature type="region of interest" description="Disordered" evidence="1">
    <location>
        <begin position="96"/>
        <end position="125"/>
    </location>
</feature>
<name>A0A368H770_ANCCA</name>
<evidence type="ECO:0000256" key="2">
    <source>
        <dbReference type="SAM" id="Phobius"/>
    </source>
</evidence>
<evidence type="ECO:0000256" key="1">
    <source>
        <dbReference type="SAM" id="MobiDB-lite"/>
    </source>
</evidence>
<organism evidence="3 4">
    <name type="scientific">Ancylostoma caninum</name>
    <name type="common">Dog hookworm</name>
    <dbReference type="NCBI Taxonomy" id="29170"/>
    <lineage>
        <taxon>Eukaryota</taxon>
        <taxon>Metazoa</taxon>
        <taxon>Ecdysozoa</taxon>
        <taxon>Nematoda</taxon>
        <taxon>Chromadorea</taxon>
        <taxon>Rhabditida</taxon>
        <taxon>Rhabditina</taxon>
        <taxon>Rhabditomorpha</taxon>
        <taxon>Strongyloidea</taxon>
        <taxon>Ancylostomatidae</taxon>
        <taxon>Ancylostomatinae</taxon>
        <taxon>Ancylostoma</taxon>
    </lineage>
</organism>
<feature type="region of interest" description="Disordered" evidence="1">
    <location>
        <begin position="168"/>
        <end position="203"/>
    </location>
</feature>
<comment type="caution">
    <text evidence="3">The sequence shown here is derived from an EMBL/GenBank/DDBJ whole genome shotgun (WGS) entry which is preliminary data.</text>
</comment>
<feature type="compositionally biased region" description="Basic and acidic residues" evidence="1">
    <location>
        <begin position="112"/>
        <end position="122"/>
    </location>
</feature>
<feature type="transmembrane region" description="Helical" evidence="2">
    <location>
        <begin position="45"/>
        <end position="64"/>
    </location>
</feature>
<evidence type="ECO:0000313" key="4">
    <source>
        <dbReference type="Proteomes" id="UP000252519"/>
    </source>
</evidence>